<accession>A0A9Q9UWD5</accession>
<name>A0A9Q9UWD5_MOOP1</name>
<dbReference type="AlphaFoldDB" id="A0A9Q9UWD5"/>
<dbReference type="Proteomes" id="UP000176944">
    <property type="component" value="Chromosome"/>
</dbReference>
<gene>
    <name evidence="1" type="ORF">BJP36_37470</name>
</gene>
<protein>
    <submittedName>
        <fullName evidence="1">Uncharacterized protein</fullName>
    </submittedName>
</protein>
<proteinExistence type="predicted"/>
<evidence type="ECO:0000313" key="1">
    <source>
        <dbReference type="EMBL" id="WAN69786.1"/>
    </source>
</evidence>
<sequence length="92" mass="10236">MPVPPMPKAGYWQDASATDAQGRILARCQCHRCPRQDTGKMPVLPTAKAGYWQDASSTDSRLLSPYLPISLSPYLPISLLPPPEWQSRWGNI</sequence>
<reference evidence="1" key="2">
    <citation type="submission" date="2022-10" db="EMBL/GenBank/DDBJ databases">
        <authorList>
            <person name="Ngo T.-E."/>
        </authorList>
    </citation>
    <scope>NUCLEOTIDE SEQUENCE</scope>
    <source>
        <strain evidence="1">JHB</strain>
    </source>
</reference>
<organism evidence="1">
    <name type="scientific">Moorena producens (strain JHB)</name>
    <dbReference type="NCBI Taxonomy" id="1454205"/>
    <lineage>
        <taxon>Bacteria</taxon>
        <taxon>Bacillati</taxon>
        <taxon>Cyanobacteriota</taxon>
        <taxon>Cyanophyceae</taxon>
        <taxon>Coleofasciculales</taxon>
        <taxon>Coleofasciculaceae</taxon>
        <taxon>Moorena</taxon>
    </lineage>
</organism>
<reference evidence="1" key="1">
    <citation type="journal article" date="2017" name="Proc. Natl. Acad. Sci. U.S.A.">
        <title>Comparative genomics uncovers the prolific and distinctive metabolic potential of the cyanobacterial genus Moorea.</title>
        <authorList>
            <person name="Leao T."/>
            <person name="Castelao G."/>
            <person name="Korobeynikov A."/>
            <person name="Monroe E.A."/>
            <person name="Podell S."/>
            <person name="Glukhov E."/>
            <person name="Allen E.E."/>
            <person name="Gerwick W.H."/>
            <person name="Gerwick L."/>
        </authorList>
    </citation>
    <scope>NUCLEOTIDE SEQUENCE</scope>
    <source>
        <strain evidence="1">JHB</strain>
    </source>
</reference>
<dbReference type="EMBL" id="CP017708">
    <property type="protein sequence ID" value="WAN69786.1"/>
    <property type="molecule type" value="Genomic_DNA"/>
</dbReference>